<evidence type="ECO:0000256" key="1">
    <source>
        <dbReference type="SAM" id="MobiDB-lite"/>
    </source>
</evidence>
<feature type="region of interest" description="Disordered" evidence="1">
    <location>
        <begin position="58"/>
        <end position="77"/>
    </location>
</feature>
<reference evidence="3" key="1">
    <citation type="submission" date="2018-12" db="EMBL/GenBank/DDBJ databases">
        <title>Tengunoibacter tsumagoiensis gen. nov., sp. nov., Dictyobacter kobayashii sp. nov., D. alpinus sp. nov., and D. joshuensis sp. nov. and description of Dictyobacteraceae fam. nov. within the order Ktedonobacterales isolated from Tengu-no-mugimeshi.</title>
        <authorList>
            <person name="Wang C.M."/>
            <person name="Zheng Y."/>
            <person name="Sakai Y."/>
            <person name="Toyoda A."/>
            <person name="Minakuchi Y."/>
            <person name="Abe K."/>
            <person name="Yokota A."/>
            <person name="Yabe S."/>
        </authorList>
    </citation>
    <scope>NUCLEOTIDE SEQUENCE [LARGE SCALE GENOMIC DNA]</scope>
    <source>
        <strain evidence="3">S-27</strain>
    </source>
</reference>
<keyword evidence="3" id="KW-1185">Reference proteome</keyword>
<evidence type="ECO:0000313" key="2">
    <source>
        <dbReference type="EMBL" id="GCE04940.1"/>
    </source>
</evidence>
<gene>
    <name evidence="2" type="ORF">KDAU_22690</name>
</gene>
<protein>
    <submittedName>
        <fullName evidence="2">Uncharacterized protein</fullName>
    </submittedName>
</protein>
<name>A0A401ZDH9_9CHLR</name>
<dbReference type="AlphaFoldDB" id="A0A401ZDH9"/>
<sequence length="89" mass="9713">MFYNVLLTLYHRFGPCAHPYVWIYIKREVQEGRRGPPAGAWGCPPQNSFFFSGAAAGGTTKERMPGETPGPPQGLVAPVNPTALRAKIL</sequence>
<comment type="caution">
    <text evidence="2">The sequence shown here is derived from an EMBL/GenBank/DDBJ whole genome shotgun (WGS) entry which is preliminary data.</text>
</comment>
<dbReference type="EMBL" id="BIFQ01000001">
    <property type="protein sequence ID" value="GCE04940.1"/>
    <property type="molecule type" value="Genomic_DNA"/>
</dbReference>
<proteinExistence type="predicted"/>
<evidence type="ECO:0000313" key="3">
    <source>
        <dbReference type="Proteomes" id="UP000287224"/>
    </source>
</evidence>
<organism evidence="2 3">
    <name type="scientific">Dictyobacter aurantiacus</name>
    <dbReference type="NCBI Taxonomy" id="1936993"/>
    <lineage>
        <taxon>Bacteria</taxon>
        <taxon>Bacillati</taxon>
        <taxon>Chloroflexota</taxon>
        <taxon>Ktedonobacteria</taxon>
        <taxon>Ktedonobacterales</taxon>
        <taxon>Dictyobacteraceae</taxon>
        <taxon>Dictyobacter</taxon>
    </lineage>
</organism>
<dbReference type="Proteomes" id="UP000287224">
    <property type="component" value="Unassembled WGS sequence"/>
</dbReference>
<accession>A0A401ZDH9</accession>